<dbReference type="Proteomes" id="UP000540412">
    <property type="component" value="Unassembled WGS sequence"/>
</dbReference>
<dbReference type="Gene3D" id="3.40.50.1460">
    <property type="match status" value="1"/>
</dbReference>
<feature type="compositionally biased region" description="Pro residues" evidence="1">
    <location>
        <begin position="285"/>
        <end position="299"/>
    </location>
</feature>
<dbReference type="AlphaFoldDB" id="A0A7W9PJX3"/>
<accession>A0A7W9PJX3</accession>
<proteinExistence type="predicted"/>
<name>A0A7W9PJX3_9NOCA</name>
<sequence>MVAVVCGASRWPSGSFTASTAFAITARGWRDYFLLEGGLGIPEENLLWMFDRDSSSDEQLARVGEFLRERSTSLRCARGEGLLVFFIYIGHGTFIDAKSDYIVLLGARGHLENLPSFIRVADVAGLMEEAVSRSSRIIVLDSCFAGAAVSSFMSDPAVLEGIKVQQMLDLDPMSTGVSVLCAASKDDPAQFDDQGRYTLFGNAVLTVLWRGVPGNAKRLSLRRVCRDARNLLGSAALPTPEVHSPKQSDCDPADVDIFPNRRSPRFEWHTKYLGEAKPVVLSRPDAPPDVPAPPGSPEPTKPETLRSRGWKFPVIVVLAAFVVVGSLLAGGIPQVINRSPATEGFDTTLIGADADDRGCATDAQVLRATEDNPDFLLEIIWSAQCDTAWARTTWRGVPGLPEAIEARVYPKGHDPTGPDARVARKPNIGFVKTGMVERGSRGSVCAVGSVTVDGRGSPSPVELCG</sequence>
<evidence type="ECO:0008006" key="5">
    <source>
        <dbReference type="Google" id="ProtNLM"/>
    </source>
</evidence>
<evidence type="ECO:0000313" key="3">
    <source>
        <dbReference type="EMBL" id="MBB5917335.1"/>
    </source>
</evidence>
<evidence type="ECO:0000313" key="4">
    <source>
        <dbReference type="Proteomes" id="UP000540412"/>
    </source>
</evidence>
<keyword evidence="2" id="KW-0472">Membrane</keyword>
<reference evidence="3 4" key="1">
    <citation type="submission" date="2020-08" db="EMBL/GenBank/DDBJ databases">
        <title>Sequencing the genomes of 1000 actinobacteria strains.</title>
        <authorList>
            <person name="Klenk H.-P."/>
        </authorList>
    </citation>
    <scope>NUCLEOTIDE SEQUENCE [LARGE SCALE GENOMIC DNA]</scope>
    <source>
        <strain evidence="3 4">DSM 43582</strain>
    </source>
</reference>
<comment type="caution">
    <text evidence="3">The sequence shown here is derived from an EMBL/GenBank/DDBJ whole genome shotgun (WGS) entry which is preliminary data.</text>
</comment>
<gene>
    <name evidence="3" type="ORF">BJY24_006247</name>
</gene>
<feature type="region of interest" description="Disordered" evidence="1">
    <location>
        <begin position="279"/>
        <end position="305"/>
    </location>
</feature>
<feature type="transmembrane region" description="Helical" evidence="2">
    <location>
        <begin position="312"/>
        <end position="332"/>
    </location>
</feature>
<evidence type="ECO:0000256" key="2">
    <source>
        <dbReference type="SAM" id="Phobius"/>
    </source>
</evidence>
<organism evidence="3 4">
    <name type="scientific">Nocardia transvalensis</name>
    <dbReference type="NCBI Taxonomy" id="37333"/>
    <lineage>
        <taxon>Bacteria</taxon>
        <taxon>Bacillati</taxon>
        <taxon>Actinomycetota</taxon>
        <taxon>Actinomycetes</taxon>
        <taxon>Mycobacteriales</taxon>
        <taxon>Nocardiaceae</taxon>
        <taxon>Nocardia</taxon>
    </lineage>
</organism>
<keyword evidence="2" id="KW-1133">Transmembrane helix</keyword>
<keyword evidence="4" id="KW-1185">Reference proteome</keyword>
<keyword evidence="2" id="KW-0812">Transmembrane</keyword>
<protein>
    <recommendedName>
        <fullName evidence="5">Caspase domain-containing protein</fullName>
    </recommendedName>
</protein>
<evidence type="ECO:0000256" key="1">
    <source>
        <dbReference type="SAM" id="MobiDB-lite"/>
    </source>
</evidence>
<dbReference type="EMBL" id="JACHIT010000002">
    <property type="protein sequence ID" value="MBB5917335.1"/>
    <property type="molecule type" value="Genomic_DNA"/>
</dbReference>
<dbReference type="RefSeq" id="WP_184782306.1">
    <property type="nucleotide sequence ID" value="NZ_JACHIT010000002.1"/>
</dbReference>